<accession>A0ABW9FLL8</accession>
<reference evidence="2 3" key="1">
    <citation type="submission" date="2023-11" db="EMBL/GenBank/DDBJ databases">
        <authorList>
            <person name="Val-Calvo J."/>
            <person name="Scortti M."/>
            <person name="Vazquez-Boland J."/>
        </authorList>
    </citation>
    <scope>NUCLEOTIDE SEQUENCE [LARGE SCALE GENOMIC DNA]</scope>
    <source>
        <strain evidence="2 3">PAM 2766</strain>
    </source>
</reference>
<keyword evidence="3" id="KW-1185">Reference proteome</keyword>
<sequence>MNATVSNGASSRRGSGRSSGAAGSAIQFRDLVPSSIVRLSSR</sequence>
<proteinExistence type="predicted"/>
<dbReference type="Proteomes" id="UP001629745">
    <property type="component" value="Unassembled WGS sequence"/>
</dbReference>
<gene>
    <name evidence="2" type="ORF">ABEU20_004621</name>
</gene>
<evidence type="ECO:0000313" key="2">
    <source>
        <dbReference type="EMBL" id="MFM1725998.1"/>
    </source>
</evidence>
<evidence type="ECO:0000313" key="3">
    <source>
        <dbReference type="Proteomes" id="UP001629745"/>
    </source>
</evidence>
<dbReference type="RefSeq" id="WP_420166453.1">
    <property type="nucleotide sequence ID" value="NZ_JBDLNV010000008.1"/>
</dbReference>
<dbReference type="EMBL" id="JBDLNV010000008">
    <property type="protein sequence ID" value="MFM1725998.1"/>
    <property type="molecule type" value="Genomic_DNA"/>
</dbReference>
<name>A0ABW9FLL8_9NOCA</name>
<feature type="region of interest" description="Disordered" evidence="1">
    <location>
        <begin position="1"/>
        <end position="24"/>
    </location>
</feature>
<protein>
    <submittedName>
        <fullName evidence="2">Uncharacterized protein</fullName>
    </submittedName>
</protein>
<evidence type="ECO:0000256" key="1">
    <source>
        <dbReference type="SAM" id="MobiDB-lite"/>
    </source>
</evidence>
<comment type="caution">
    <text evidence="2">The sequence shown here is derived from an EMBL/GenBank/DDBJ whole genome shotgun (WGS) entry which is preliminary data.</text>
</comment>
<organism evidence="2 3">
    <name type="scientific">Rhodococcus parequi</name>
    <dbReference type="NCBI Taxonomy" id="3137122"/>
    <lineage>
        <taxon>Bacteria</taxon>
        <taxon>Bacillati</taxon>
        <taxon>Actinomycetota</taxon>
        <taxon>Actinomycetes</taxon>
        <taxon>Mycobacteriales</taxon>
        <taxon>Nocardiaceae</taxon>
        <taxon>Rhodococcus</taxon>
    </lineage>
</organism>
<feature type="compositionally biased region" description="Low complexity" evidence="1">
    <location>
        <begin position="8"/>
        <end position="24"/>
    </location>
</feature>